<dbReference type="PROSITE" id="PS00031">
    <property type="entry name" value="NUCLEAR_REC_DBD_1"/>
    <property type="match status" value="1"/>
</dbReference>
<evidence type="ECO:0000256" key="12">
    <source>
        <dbReference type="SAM" id="MobiDB-lite"/>
    </source>
</evidence>
<dbReference type="GO" id="GO:0005634">
    <property type="term" value="C:nucleus"/>
    <property type="evidence" value="ECO:0007669"/>
    <property type="project" value="UniProtKB-SubCell"/>
</dbReference>
<feature type="chain" id="PRO_5040124285" description="Nuclear receptor domain-containing protein" evidence="13">
    <location>
        <begin position="25"/>
        <end position="582"/>
    </location>
</feature>
<organism evidence="15 16">
    <name type="scientific">Chironomus riparius</name>
    <dbReference type="NCBI Taxonomy" id="315576"/>
    <lineage>
        <taxon>Eukaryota</taxon>
        <taxon>Metazoa</taxon>
        <taxon>Ecdysozoa</taxon>
        <taxon>Arthropoda</taxon>
        <taxon>Hexapoda</taxon>
        <taxon>Insecta</taxon>
        <taxon>Pterygota</taxon>
        <taxon>Neoptera</taxon>
        <taxon>Endopterygota</taxon>
        <taxon>Diptera</taxon>
        <taxon>Nematocera</taxon>
        <taxon>Chironomoidea</taxon>
        <taxon>Chironomidae</taxon>
        <taxon>Chironominae</taxon>
        <taxon>Chironomus</taxon>
    </lineage>
</organism>
<dbReference type="InterPro" id="IPR013088">
    <property type="entry name" value="Znf_NHR/GATA"/>
</dbReference>
<reference evidence="15" key="1">
    <citation type="submission" date="2022-01" db="EMBL/GenBank/DDBJ databases">
        <authorList>
            <person name="King R."/>
        </authorList>
    </citation>
    <scope>NUCLEOTIDE SEQUENCE</scope>
</reference>
<comment type="similarity">
    <text evidence="2">Belongs to the nuclear hormone receptor family. NR0 subfamily.</text>
</comment>
<evidence type="ECO:0000256" key="13">
    <source>
        <dbReference type="SAM" id="SignalP"/>
    </source>
</evidence>
<dbReference type="PANTHER" id="PTHR48092">
    <property type="entry name" value="KNIRPS-RELATED PROTEIN-RELATED"/>
    <property type="match status" value="1"/>
</dbReference>
<feature type="region of interest" description="Disordered" evidence="12">
    <location>
        <begin position="517"/>
        <end position="570"/>
    </location>
</feature>
<dbReference type="FunFam" id="3.30.50.10:FF:000034">
    <property type="entry name" value="CLUMA_CG002674, isoform A"/>
    <property type="match status" value="1"/>
</dbReference>
<evidence type="ECO:0000256" key="4">
    <source>
        <dbReference type="ARBA" id="ARBA00022723"/>
    </source>
</evidence>
<feature type="region of interest" description="Disordered" evidence="12">
    <location>
        <begin position="315"/>
        <end position="349"/>
    </location>
</feature>
<keyword evidence="9" id="KW-0804">Transcription</keyword>
<dbReference type="AlphaFoldDB" id="A0A9N9S0U4"/>
<accession>A0A9N9S0U4</accession>
<dbReference type="GO" id="GO:0003700">
    <property type="term" value="F:DNA-binding transcription factor activity"/>
    <property type="evidence" value="ECO:0007669"/>
    <property type="project" value="InterPro"/>
</dbReference>
<evidence type="ECO:0000256" key="1">
    <source>
        <dbReference type="ARBA" id="ARBA00004123"/>
    </source>
</evidence>
<dbReference type="EMBL" id="OU895879">
    <property type="protein sequence ID" value="CAG9807523.1"/>
    <property type="molecule type" value="Genomic_DNA"/>
</dbReference>
<keyword evidence="16" id="KW-1185">Reference proteome</keyword>
<evidence type="ECO:0000256" key="8">
    <source>
        <dbReference type="ARBA" id="ARBA00023125"/>
    </source>
</evidence>
<feature type="compositionally biased region" description="Basic and acidic residues" evidence="12">
    <location>
        <begin position="432"/>
        <end position="445"/>
    </location>
</feature>
<feature type="compositionally biased region" description="Low complexity" evidence="12">
    <location>
        <begin position="315"/>
        <end position="346"/>
    </location>
</feature>
<comment type="subcellular location">
    <subcellularLocation>
        <location evidence="1">Nucleus</location>
    </subcellularLocation>
</comment>
<dbReference type="OrthoDB" id="5850793at2759"/>
<evidence type="ECO:0000313" key="16">
    <source>
        <dbReference type="Proteomes" id="UP001153620"/>
    </source>
</evidence>
<evidence type="ECO:0000256" key="11">
    <source>
        <dbReference type="ARBA" id="ARBA00023242"/>
    </source>
</evidence>
<dbReference type="GO" id="GO:0043565">
    <property type="term" value="F:sequence-specific DNA binding"/>
    <property type="evidence" value="ECO:0007669"/>
    <property type="project" value="InterPro"/>
</dbReference>
<dbReference type="Gene3D" id="3.30.50.10">
    <property type="entry name" value="Erythroid Transcription Factor GATA-1, subunit A"/>
    <property type="match status" value="1"/>
</dbReference>
<evidence type="ECO:0000259" key="14">
    <source>
        <dbReference type="PROSITE" id="PS51030"/>
    </source>
</evidence>
<keyword evidence="7" id="KW-0805">Transcription regulation</keyword>
<protein>
    <recommendedName>
        <fullName evidence="14">Nuclear receptor domain-containing protein</fullName>
    </recommendedName>
</protein>
<dbReference type="PRINTS" id="PR00047">
    <property type="entry name" value="STROIDFINGER"/>
</dbReference>
<evidence type="ECO:0000256" key="2">
    <source>
        <dbReference type="ARBA" id="ARBA00006647"/>
    </source>
</evidence>
<keyword evidence="6" id="KW-0862">Zinc</keyword>
<dbReference type="SUPFAM" id="SSF57716">
    <property type="entry name" value="Glucocorticoid receptor-like (DNA-binding domain)"/>
    <property type="match status" value="1"/>
</dbReference>
<keyword evidence="5" id="KW-0863">Zinc-finger</keyword>
<dbReference type="InterPro" id="IPR050200">
    <property type="entry name" value="Nuclear_hormone_rcpt_NR3"/>
</dbReference>
<evidence type="ECO:0000256" key="3">
    <source>
        <dbReference type="ARBA" id="ARBA00022473"/>
    </source>
</evidence>
<reference evidence="15" key="2">
    <citation type="submission" date="2022-10" db="EMBL/GenBank/DDBJ databases">
        <authorList>
            <consortium name="ENA_rothamsted_submissions"/>
            <consortium name="culmorum"/>
            <person name="King R."/>
        </authorList>
    </citation>
    <scope>NUCLEOTIDE SEQUENCE</scope>
</reference>
<feature type="compositionally biased region" description="Basic and acidic residues" evidence="12">
    <location>
        <begin position="537"/>
        <end position="549"/>
    </location>
</feature>
<dbReference type="GO" id="GO:0008270">
    <property type="term" value="F:zinc ion binding"/>
    <property type="evidence" value="ECO:0007669"/>
    <property type="project" value="UniProtKB-KW"/>
</dbReference>
<keyword evidence="4" id="KW-0479">Metal-binding</keyword>
<keyword evidence="10" id="KW-0675">Receptor</keyword>
<dbReference type="Proteomes" id="UP001153620">
    <property type="component" value="Chromosome 3"/>
</dbReference>
<feature type="region of interest" description="Disordered" evidence="12">
    <location>
        <begin position="425"/>
        <end position="459"/>
    </location>
</feature>
<feature type="signal peptide" evidence="13">
    <location>
        <begin position="1"/>
        <end position="24"/>
    </location>
</feature>
<evidence type="ECO:0000313" key="15">
    <source>
        <dbReference type="EMBL" id="CAG9807523.1"/>
    </source>
</evidence>
<keyword evidence="13" id="KW-0732">Signal</keyword>
<evidence type="ECO:0000256" key="9">
    <source>
        <dbReference type="ARBA" id="ARBA00023163"/>
    </source>
</evidence>
<name>A0A9N9S0U4_9DIPT</name>
<evidence type="ECO:0000256" key="5">
    <source>
        <dbReference type="ARBA" id="ARBA00022771"/>
    </source>
</evidence>
<dbReference type="InterPro" id="IPR001628">
    <property type="entry name" value="Znf_hrmn_rcpt"/>
</dbReference>
<keyword evidence="11" id="KW-0539">Nucleus</keyword>
<feature type="domain" description="Nuclear receptor" evidence="14">
    <location>
        <begin position="217"/>
        <end position="293"/>
    </location>
</feature>
<evidence type="ECO:0000256" key="6">
    <source>
        <dbReference type="ARBA" id="ARBA00022833"/>
    </source>
</evidence>
<feature type="compositionally biased region" description="Low complexity" evidence="12">
    <location>
        <begin position="526"/>
        <end position="535"/>
    </location>
</feature>
<evidence type="ECO:0000256" key="10">
    <source>
        <dbReference type="ARBA" id="ARBA00023170"/>
    </source>
</evidence>
<dbReference type="PROSITE" id="PS51030">
    <property type="entry name" value="NUCLEAR_REC_DBD_2"/>
    <property type="match status" value="1"/>
</dbReference>
<keyword evidence="8" id="KW-0238">DNA-binding</keyword>
<dbReference type="SMART" id="SM00399">
    <property type="entry name" value="ZnF_C4"/>
    <property type="match status" value="1"/>
</dbReference>
<keyword evidence="3" id="KW-0217">Developmental protein</keyword>
<gene>
    <name evidence="15" type="ORF">CHIRRI_LOCUS10371</name>
</gene>
<proteinExistence type="inferred from homology"/>
<sequence>MTASLVFVKFGAVLVFFGLWVCSSELSSHFYKIDCIKENETKYLKNINCEVIKLSKGLYALTVLADLVLKANHVNVSLDIYQRPSNLNFFNMTLEYCSSYGNLSPIVRLCIELLRNFANNLFHACPFMPRKRIGVENMPMALGLPFISLLNIPRGDYRTVISIRDQKNEFIFYVQLLGTVSQKKSQKNGDIQNMLWVKDDVEIFSYCNKSQNLNLMNQQCKVCGEPAAGFHFGAFTCEGCKSFFGRTYNNLSSISECKNNGECVINKKNRTACKACRLRKCLLVGMSKSGSRYGRRSNWFKIHCLLQEQQNKVNNNNNNNISSNSNNNNVLQNENSNNSNNNNNSSIANQPASILPNDFISSHFLANLYSNYNNNNNNNNINNGMIKGQDVVIKRVSSPSDSGASSAELDETSIKFNNNNIAKSKNLNSLKPRSDSLSSEKREKTSSSPSDGYISPIISNRNLKPSQITPFLPFAIHHHGLPTTMSPRTPSAQELFMLSLPQISLTPSPLQKLHNNYVDTEQNEPIDLSIKSSSSKRSRDSNDNDDNHGNRKAIRSSTPDLHHEAAAAAPKTVPLDLTLVRG</sequence>
<dbReference type="Pfam" id="PF00105">
    <property type="entry name" value="zf-C4"/>
    <property type="match status" value="1"/>
</dbReference>
<evidence type="ECO:0000256" key="7">
    <source>
        <dbReference type="ARBA" id="ARBA00023015"/>
    </source>
</evidence>